<feature type="signal peptide" evidence="1">
    <location>
        <begin position="1"/>
        <end position="18"/>
    </location>
</feature>
<evidence type="ECO:0000313" key="3">
    <source>
        <dbReference type="Proteomes" id="UP001408356"/>
    </source>
</evidence>
<sequence length="194" mass="21568">MAYCLVGILNVTLLISYGEEPVTAFLRLQEATINKAADETIFAWRSDNPGNLGLLAEAPDWFIDCSKMTRRPGPASSVTITSHGVEVSLHINEMKSAFASGTYYNAFLDWINLATGHCPSFTLVSMAYGKFARKGALNEVPFENCQRMPITVPQVPSEPDHPLIRFHGTHWELSMCIPLFFLKKKKTGKKMIGN</sequence>
<organism evidence="2 3">
    <name type="scientific">Seiridium unicorne</name>
    <dbReference type="NCBI Taxonomy" id="138068"/>
    <lineage>
        <taxon>Eukaryota</taxon>
        <taxon>Fungi</taxon>
        <taxon>Dikarya</taxon>
        <taxon>Ascomycota</taxon>
        <taxon>Pezizomycotina</taxon>
        <taxon>Sordariomycetes</taxon>
        <taxon>Xylariomycetidae</taxon>
        <taxon>Amphisphaeriales</taxon>
        <taxon>Sporocadaceae</taxon>
        <taxon>Seiridium</taxon>
    </lineage>
</organism>
<evidence type="ECO:0000256" key="1">
    <source>
        <dbReference type="SAM" id="SignalP"/>
    </source>
</evidence>
<dbReference type="Proteomes" id="UP001408356">
    <property type="component" value="Unassembled WGS sequence"/>
</dbReference>
<dbReference type="PANTHER" id="PTHR10622">
    <property type="entry name" value="HET DOMAIN-CONTAINING PROTEIN"/>
    <property type="match status" value="1"/>
</dbReference>
<reference evidence="2 3" key="1">
    <citation type="journal article" date="2024" name="J. Plant Pathol.">
        <title>Sequence and assembly of the genome of Seiridium unicorne, isolate CBS 538.82, causal agent of cypress canker disease.</title>
        <authorList>
            <person name="Scali E."/>
            <person name="Rocca G.D."/>
            <person name="Danti R."/>
            <person name="Garbelotto M."/>
            <person name="Barberini S."/>
            <person name="Baroncelli R."/>
            <person name="Emiliani G."/>
        </authorList>
    </citation>
    <scope>NUCLEOTIDE SEQUENCE [LARGE SCALE GENOMIC DNA]</scope>
    <source>
        <strain evidence="2 3">BM-138-508</strain>
    </source>
</reference>
<dbReference type="EMBL" id="JARVKF010000035">
    <property type="protein sequence ID" value="KAK9424620.1"/>
    <property type="molecule type" value="Genomic_DNA"/>
</dbReference>
<proteinExistence type="predicted"/>
<name>A0ABR2VDV5_9PEZI</name>
<comment type="caution">
    <text evidence="2">The sequence shown here is derived from an EMBL/GenBank/DDBJ whole genome shotgun (WGS) entry which is preliminary data.</text>
</comment>
<evidence type="ECO:0000313" key="2">
    <source>
        <dbReference type="EMBL" id="KAK9424620.1"/>
    </source>
</evidence>
<keyword evidence="3" id="KW-1185">Reference proteome</keyword>
<protein>
    <submittedName>
        <fullName evidence="2">Heterokaryon incompatibility domain-containing protein</fullName>
    </submittedName>
</protein>
<accession>A0ABR2VDV5</accession>
<dbReference type="PANTHER" id="PTHR10622:SF10">
    <property type="entry name" value="HET DOMAIN-CONTAINING PROTEIN"/>
    <property type="match status" value="1"/>
</dbReference>
<gene>
    <name evidence="2" type="ORF">SUNI508_03496</name>
</gene>
<keyword evidence="1" id="KW-0732">Signal</keyword>
<feature type="chain" id="PRO_5045044476" evidence="1">
    <location>
        <begin position="19"/>
        <end position="194"/>
    </location>
</feature>